<proteinExistence type="predicted"/>
<accession>A0A0G0UHN8</accession>
<keyword evidence="1" id="KW-0472">Membrane</keyword>
<protein>
    <submittedName>
        <fullName evidence="2">Uncharacterized protein</fullName>
    </submittedName>
</protein>
<keyword evidence="1" id="KW-0812">Transmembrane</keyword>
<evidence type="ECO:0000256" key="1">
    <source>
        <dbReference type="SAM" id="Phobius"/>
    </source>
</evidence>
<comment type="caution">
    <text evidence="2">The sequence shown here is derived from an EMBL/GenBank/DDBJ whole genome shotgun (WGS) entry which is preliminary data.</text>
</comment>
<reference evidence="2 3" key="1">
    <citation type="journal article" date="2015" name="Nature">
        <title>rRNA introns, odd ribosomes, and small enigmatic genomes across a large radiation of phyla.</title>
        <authorList>
            <person name="Brown C.T."/>
            <person name="Hug L.A."/>
            <person name="Thomas B.C."/>
            <person name="Sharon I."/>
            <person name="Castelle C.J."/>
            <person name="Singh A."/>
            <person name="Wilkins M.J."/>
            <person name="Williams K.H."/>
            <person name="Banfield J.F."/>
        </authorList>
    </citation>
    <scope>NUCLEOTIDE SEQUENCE [LARGE SCALE GENOMIC DNA]</scope>
</reference>
<evidence type="ECO:0000313" key="2">
    <source>
        <dbReference type="EMBL" id="KKR88353.1"/>
    </source>
</evidence>
<feature type="transmembrane region" description="Helical" evidence="1">
    <location>
        <begin position="36"/>
        <end position="59"/>
    </location>
</feature>
<sequence>MIFQFSALEETAQLFDFSNFQYARIFDFIESWQSYWIFQNLKILGIFITLVLLIILVWLKIKTHKVKPKPSLIQEISPPQTAPGGPWQARWEEIKRHIDSPKEGEWKFAVIEADALMNDALKRAGFAGETMGERLQNIQSGQIQNLDALWEAHKIRNRLAHDSDYFLRYAEAKRAVSQFEKILKELGVL</sequence>
<evidence type="ECO:0000313" key="3">
    <source>
        <dbReference type="Proteomes" id="UP000033918"/>
    </source>
</evidence>
<dbReference type="AlphaFoldDB" id="A0A0G0UHN8"/>
<name>A0A0G0UHN8_9BACT</name>
<keyword evidence="1" id="KW-1133">Transmembrane helix</keyword>
<dbReference type="EMBL" id="LCAK01000009">
    <property type="protein sequence ID" value="KKR88353.1"/>
    <property type="molecule type" value="Genomic_DNA"/>
</dbReference>
<gene>
    <name evidence="2" type="ORF">UU38_C0009G0009</name>
</gene>
<organism evidence="2 3">
    <name type="scientific">Candidatus Wolfebacteria bacterium GW2011_GWB1_41_12</name>
    <dbReference type="NCBI Taxonomy" id="1619006"/>
    <lineage>
        <taxon>Bacteria</taxon>
        <taxon>Candidatus Wolfeibacteriota</taxon>
    </lineage>
</organism>
<dbReference type="Proteomes" id="UP000033918">
    <property type="component" value="Unassembled WGS sequence"/>
</dbReference>